<keyword evidence="1" id="KW-0175">Coiled coil</keyword>
<comment type="caution">
    <text evidence="2">The sequence shown here is derived from an EMBL/GenBank/DDBJ whole genome shotgun (WGS) entry which is preliminary data.</text>
</comment>
<feature type="coiled-coil region" evidence="1">
    <location>
        <begin position="202"/>
        <end position="229"/>
    </location>
</feature>
<reference evidence="3" key="1">
    <citation type="journal article" date="2019" name="Int. J. Syst. Evol. Microbiol.">
        <title>The Global Catalogue of Microorganisms (GCM) 10K type strain sequencing project: providing services to taxonomists for standard genome sequencing and annotation.</title>
        <authorList>
            <consortium name="The Broad Institute Genomics Platform"/>
            <consortium name="The Broad Institute Genome Sequencing Center for Infectious Disease"/>
            <person name="Wu L."/>
            <person name="Ma J."/>
        </authorList>
    </citation>
    <scope>NUCLEOTIDE SEQUENCE [LARGE SCALE GENOMIC DNA]</scope>
    <source>
        <strain evidence="3">CCUG 49339</strain>
    </source>
</reference>
<dbReference type="RefSeq" id="WP_377927236.1">
    <property type="nucleotide sequence ID" value="NZ_JBHUEM010000005.1"/>
</dbReference>
<organism evidence="2 3">
    <name type="scientific">Bacillus salitolerans</name>
    <dbReference type="NCBI Taxonomy" id="1437434"/>
    <lineage>
        <taxon>Bacteria</taxon>
        <taxon>Bacillati</taxon>
        <taxon>Bacillota</taxon>
        <taxon>Bacilli</taxon>
        <taxon>Bacillales</taxon>
        <taxon>Bacillaceae</taxon>
        <taxon>Bacillus</taxon>
    </lineage>
</organism>
<name>A0ABW4LPR6_9BACI</name>
<evidence type="ECO:0000256" key="1">
    <source>
        <dbReference type="SAM" id="Coils"/>
    </source>
</evidence>
<gene>
    <name evidence="2" type="ORF">ACFSCX_05880</name>
</gene>
<dbReference type="Proteomes" id="UP001597214">
    <property type="component" value="Unassembled WGS sequence"/>
</dbReference>
<protein>
    <submittedName>
        <fullName evidence="2">Uncharacterized protein</fullName>
    </submittedName>
</protein>
<sequence length="275" mass="32014">MHIQPMLDLAEVQTDRTYGSWIVSYKGDQDCRKLADRHYNRIKYGTVGSPHWTRPGDNLILRNADCTAVWVSWRSKYKRKDSYGYAWENVIFRNESTQLSSELIKMAMFATVKEFGELPHDGFITYIDSEEVGTTHNHNPGYCYLKSGFVKQPKKSSKGLICYKTDQAALDLVLKEMGVVYYLEYCKHMIVVALRDGDFMEAEWFQEEAENQLEILADLREEMKNKNLKAWSSFSNPCTKLDLHMVTDPYCTWHIEDEYLKAIGLAEAFESFEEE</sequence>
<dbReference type="EMBL" id="JBHUEM010000005">
    <property type="protein sequence ID" value="MFD1736090.1"/>
    <property type="molecule type" value="Genomic_DNA"/>
</dbReference>
<evidence type="ECO:0000313" key="2">
    <source>
        <dbReference type="EMBL" id="MFD1736090.1"/>
    </source>
</evidence>
<accession>A0ABW4LPR6</accession>
<keyword evidence="3" id="KW-1185">Reference proteome</keyword>
<evidence type="ECO:0000313" key="3">
    <source>
        <dbReference type="Proteomes" id="UP001597214"/>
    </source>
</evidence>
<proteinExistence type="predicted"/>